<evidence type="ECO:0000256" key="6">
    <source>
        <dbReference type="ARBA" id="ARBA00048791"/>
    </source>
</evidence>
<dbReference type="Proteomes" id="UP000287865">
    <property type="component" value="Unassembled WGS sequence"/>
</dbReference>
<comment type="similarity">
    <text evidence="2">Belongs to the DeoC/FbaB aldolase family. DeoC type 2 subfamily.</text>
</comment>
<dbReference type="SMART" id="SM01133">
    <property type="entry name" value="DeoC"/>
    <property type="match status" value="1"/>
</dbReference>
<dbReference type="RefSeq" id="WP_111568695.1">
    <property type="nucleotide sequence ID" value="NZ_PIPK01000002.1"/>
</dbReference>
<evidence type="ECO:0000313" key="11">
    <source>
        <dbReference type="Proteomes" id="UP000287865"/>
    </source>
</evidence>
<dbReference type="GO" id="GO:0005737">
    <property type="term" value="C:cytoplasm"/>
    <property type="evidence" value="ECO:0007669"/>
    <property type="project" value="InterPro"/>
</dbReference>
<keyword evidence="11" id="KW-1185">Reference proteome</keyword>
<keyword evidence="4" id="KW-0456">Lyase</keyword>
<comment type="caution">
    <text evidence="8">The sequence shown here is derived from an EMBL/GenBank/DDBJ whole genome shotgun (WGS) entry which is preliminary data.</text>
</comment>
<dbReference type="SUPFAM" id="SSF51569">
    <property type="entry name" value="Aldolase"/>
    <property type="match status" value="1"/>
</dbReference>
<organism evidence="8 10">
    <name type="scientific">Aliidiomarina maris</name>
    <dbReference type="NCBI Taxonomy" id="531312"/>
    <lineage>
        <taxon>Bacteria</taxon>
        <taxon>Pseudomonadati</taxon>
        <taxon>Pseudomonadota</taxon>
        <taxon>Gammaproteobacteria</taxon>
        <taxon>Alteromonadales</taxon>
        <taxon>Idiomarinaceae</taxon>
        <taxon>Aliidiomarina</taxon>
    </lineage>
</organism>
<reference evidence="9 11" key="1">
    <citation type="journal article" date="2018" name="Front. Microbiol.">
        <title>Genome-Based Analysis Reveals the Taxonomy and Diversity of the Family Idiomarinaceae.</title>
        <authorList>
            <person name="Liu Y."/>
            <person name="Lai Q."/>
            <person name="Shao Z."/>
        </authorList>
    </citation>
    <scope>NUCLEOTIDE SEQUENCE [LARGE SCALE GENOMIC DNA]</scope>
    <source>
        <strain evidence="9 11">CF12-14</strain>
    </source>
</reference>
<dbReference type="EC" id="4.1.2.4" evidence="3 7"/>
<dbReference type="PIRSF" id="PIRSF001357">
    <property type="entry name" value="DeoC"/>
    <property type="match status" value="1"/>
</dbReference>
<dbReference type="EMBL" id="QLMD01000003">
    <property type="protein sequence ID" value="RAJ99072.1"/>
    <property type="molecule type" value="Genomic_DNA"/>
</dbReference>
<dbReference type="AlphaFoldDB" id="A0A327X358"/>
<evidence type="ECO:0000256" key="4">
    <source>
        <dbReference type="ARBA" id="ARBA00023239"/>
    </source>
</evidence>
<dbReference type="NCBIfam" id="TIGR00126">
    <property type="entry name" value="deoC"/>
    <property type="match status" value="1"/>
</dbReference>
<evidence type="ECO:0000256" key="3">
    <source>
        <dbReference type="ARBA" id="ARBA00012515"/>
    </source>
</evidence>
<evidence type="ECO:0000313" key="9">
    <source>
        <dbReference type="EMBL" id="RUO27765.1"/>
    </source>
</evidence>
<evidence type="ECO:0000256" key="5">
    <source>
        <dbReference type="ARBA" id="ARBA00023270"/>
    </source>
</evidence>
<dbReference type="InterPro" id="IPR002915">
    <property type="entry name" value="DeoC/FbaB/LacD_aldolase"/>
</dbReference>
<evidence type="ECO:0000313" key="10">
    <source>
        <dbReference type="Proteomes" id="UP000249203"/>
    </source>
</evidence>
<dbReference type="InterPro" id="IPR013785">
    <property type="entry name" value="Aldolase_TIM"/>
</dbReference>
<gene>
    <name evidence="8" type="ORF">B0I24_10366</name>
    <name evidence="9" type="ORF">CWE07_03910</name>
</gene>
<evidence type="ECO:0000256" key="1">
    <source>
        <dbReference type="ARBA" id="ARBA00004816"/>
    </source>
</evidence>
<dbReference type="Pfam" id="PF01791">
    <property type="entry name" value="DeoC"/>
    <property type="match status" value="1"/>
</dbReference>
<sequence>MTVAKQPPSAQLTDDQQTAALALSLLDLTSLNDTDTEASIRALCEQAQSIDADGHRYRVAAICIYPRFIPFARGVLDELGLYDVRIATVANFPHGRSDIDSAVKDTKACVAYGADEVDVVLPYQALLNGDERIVANLVTACKQACGTSAQLKVILETGELKSAAMIAKASDIAIAAGADFIKTSTGKVAVNATPEAARTMLERIQAQPRAVGFKPAGGVKSIADVAQYFELVRNTVGDDKLSPSYFRFGASSLLATLRQVLNIQEASDSASNSASKEGY</sequence>
<protein>
    <recommendedName>
        <fullName evidence="3 7">Deoxyribose-phosphate aldolase</fullName>
        <ecNumber evidence="3 7">4.1.2.4</ecNumber>
    </recommendedName>
</protein>
<dbReference type="Proteomes" id="UP000249203">
    <property type="component" value="Unassembled WGS sequence"/>
</dbReference>
<dbReference type="GO" id="GO:0009264">
    <property type="term" value="P:deoxyribonucleotide catabolic process"/>
    <property type="evidence" value="ECO:0007669"/>
    <property type="project" value="UniProtKB-UniRule"/>
</dbReference>
<comment type="catalytic activity">
    <reaction evidence="6">
        <text>2-deoxy-D-ribose 5-phosphate = D-glyceraldehyde 3-phosphate + acetaldehyde</text>
        <dbReference type="Rhea" id="RHEA:12821"/>
        <dbReference type="ChEBI" id="CHEBI:15343"/>
        <dbReference type="ChEBI" id="CHEBI:59776"/>
        <dbReference type="ChEBI" id="CHEBI:62877"/>
        <dbReference type="EC" id="4.1.2.4"/>
    </reaction>
</comment>
<evidence type="ECO:0000313" key="8">
    <source>
        <dbReference type="EMBL" id="RAJ99072.1"/>
    </source>
</evidence>
<dbReference type="PANTHER" id="PTHR10889">
    <property type="entry name" value="DEOXYRIBOSE-PHOSPHATE ALDOLASE"/>
    <property type="match status" value="1"/>
</dbReference>
<proteinExistence type="inferred from homology"/>
<name>A0A327X358_9GAMM</name>
<dbReference type="GO" id="GO:0004139">
    <property type="term" value="F:deoxyribose-phosphate aldolase activity"/>
    <property type="evidence" value="ECO:0007669"/>
    <property type="project" value="UniProtKB-UniRule"/>
</dbReference>
<dbReference type="OrthoDB" id="6579831at2"/>
<evidence type="ECO:0000256" key="2">
    <source>
        <dbReference type="ARBA" id="ARBA00009473"/>
    </source>
</evidence>
<dbReference type="PANTHER" id="PTHR10889:SF3">
    <property type="entry name" value="DEOXYRIBOSE-PHOSPHATE ALDOLASE"/>
    <property type="match status" value="1"/>
</dbReference>
<dbReference type="GO" id="GO:0016052">
    <property type="term" value="P:carbohydrate catabolic process"/>
    <property type="evidence" value="ECO:0007669"/>
    <property type="project" value="TreeGrafter"/>
</dbReference>
<dbReference type="EMBL" id="PIPK01000002">
    <property type="protein sequence ID" value="RUO27765.1"/>
    <property type="molecule type" value="Genomic_DNA"/>
</dbReference>
<accession>A0A327X358</accession>
<dbReference type="InterPro" id="IPR011343">
    <property type="entry name" value="DeoC"/>
</dbReference>
<keyword evidence="5" id="KW-0704">Schiff base</keyword>
<evidence type="ECO:0000256" key="7">
    <source>
        <dbReference type="NCBIfam" id="TIGR00126"/>
    </source>
</evidence>
<dbReference type="CDD" id="cd00959">
    <property type="entry name" value="DeoC"/>
    <property type="match status" value="1"/>
</dbReference>
<comment type="pathway">
    <text evidence="1">Carbohydrate degradation; 2-deoxy-D-ribose 1-phosphate degradation; D-glyceraldehyde 3-phosphate and acetaldehyde from 2-deoxy-alpha-D-ribose 1-phosphate: step 2/2.</text>
</comment>
<dbReference type="Gene3D" id="3.20.20.70">
    <property type="entry name" value="Aldolase class I"/>
    <property type="match status" value="1"/>
</dbReference>
<reference evidence="8 10" key="2">
    <citation type="submission" date="2018-06" db="EMBL/GenBank/DDBJ databases">
        <title>Genomic Encyclopedia of Type Strains, Phase III (KMG-III): the genomes of soil and plant-associated and newly described type strains.</title>
        <authorList>
            <person name="Whitman W."/>
        </authorList>
    </citation>
    <scope>NUCLEOTIDE SEQUENCE [LARGE SCALE GENOMIC DNA]</scope>
    <source>
        <strain evidence="8 10">CGMCC 1.15366</strain>
    </source>
</reference>